<dbReference type="InterPro" id="IPR036397">
    <property type="entry name" value="RNaseH_sf"/>
</dbReference>
<dbReference type="Pfam" id="PF13456">
    <property type="entry name" value="RVT_3"/>
    <property type="match status" value="1"/>
</dbReference>
<dbReference type="InterPro" id="IPR002156">
    <property type="entry name" value="RNaseH_domain"/>
</dbReference>
<protein>
    <recommendedName>
        <fullName evidence="1">RNase H type-1 domain-containing protein</fullName>
    </recommendedName>
</protein>
<dbReference type="OrthoDB" id="990874at2759"/>
<gene>
    <name evidence="2" type="ORF">J1N35_007581</name>
</gene>
<proteinExistence type="predicted"/>
<dbReference type="GO" id="GO:0004523">
    <property type="term" value="F:RNA-DNA hybrid ribonuclease activity"/>
    <property type="evidence" value="ECO:0007669"/>
    <property type="project" value="InterPro"/>
</dbReference>
<dbReference type="Proteomes" id="UP000828251">
    <property type="component" value="Unassembled WGS sequence"/>
</dbReference>
<accession>A0A9D3W7R6</accession>
<reference evidence="2 3" key="1">
    <citation type="journal article" date="2021" name="Plant Biotechnol. J.">
        <title>Multi-omics assisted identification of the key and species-specific regulatory components of drought-tolerant mechanisms in Gossypium stocksii.</title>
        <authorList>
            <person name="Yu D."/>
            <person name="Ke L."/>
            <person name="Zhang D."/>
            <person name="Wu Y."/>
            <person name="Sun Y."/>
            <person name="Mei J."/>
            <person name="Sun J."/>
            <person name="Sun Y."/>
        </authorList>
    </citation>
    <scope>NUCLEOTIDE SEQUENCE [LARGE SCALE GENOMIC DNA]</scope>
    <source>
        <strain evidence="3">cv. E1</strain>
        <tissue evidence="2">Leaf</tissue>
    </source>
</reference>
<organism evidence="2 3">
    <name type="scientific">Gossypium stocksii</name>
    <dbReference type="NCBI Taxonomy" id="47602"/>
    <lineage>
        <taxon>Eukaryota</taxon>
        <taxon>Viridiplantae</taxon>
        <taxon>Streptophyta</taxon>
        <taxon>Embryophyta</taxon>
        <taxon>Tracheophyta</taxon>
        <taxon>Spermatophyta</taxon>
        <taxon>Magnoliopsida</taxon>
        <taxon>eudicotyledons</taxon>
        <taxon>Gunneridae</taxon>
        <taxon>Pentapetalae</taxon>
        <taxon>rosids</taxon>
        <taxon>malvids</taxon>
        <taxon>Malvales</taxon>
        <taxon>Malvaceae</taxon>
        <taxon>Malvoideae</taxon>
        <taxon>Gossypium</taxon>
    </lineage>
</organism>
<keyword evidence="3" id="KW-1185">Reference proteome</keyword>
<name>A0A9D3W7R6_9ROSI</name>
<feature type="domain" description="RNase H type-1" evidence="1">
    <location>
        <begin position="80"/>
        <end position="194"/>
    </location>
</feature>
<comment type="caution">
    <text evidence="2">The sequence shown here is derived from an EMBL/GenBank/DDBJ whole genome shotgun (WGS) entry which is preliminary data.</text>
</comment>
<dbReference type="PANTHER" id="PTHR47074">
    <property type="entry name" value="BNAC02G40300D PROTEIN"/>
    <property type="match status" value="1"/>
</dbReference>
<dbReference type="EMBL" id="JAIQCV010000003">
    <property type="protein sequence ID" value="KAH1114203.1"/>
    <property type="molecule type" value="Genomic_DNA"/>
</dbReference>
<dbReference type="InterPro" id="IPR052929">
    <property type="entry name" value="RNase_H-like_EbsB-rel"/>
</dbReference>
<evidence type="ECO:0000313" key="2">
    <source>
        <dbReference type="EMBL" id="KAH1114203.1"/>
    </source>
</evidence>
<dbReference type="AlphaFoldDB" id="A0A9D3W7R6"/>
<dbReference type="GO" id="GO:0003676">
    <property type="term" value="F:nucleic acid binding"/>
    <property type="evidence" value="ECO:0007669"/>
    <property type="project" value="InterPro"/>
</dbReference>
<dbReference type="Gene3D" id="3.30.420.10">
    <property type="entry name" value="Ribonuclease H-like superfamily/Ribonuclease H"/>
    <property type="match status" value="1"/>
</dbReference>
<evidence type="ECO:0000259" key="1">
    <source>
        <dbReference type="Pfam" id="PF13456"/>
    </source>
</evidence>
<dbReference type="PANTHER" id="PTHR47074:SF48">
    <property type="entry name" value="POLYNUCLEOTIDYL TRANSFERASE, RIBONUCLEASE H-LIKE SUPERFAMILY PROTEIN"/>
    <property type="match status" value="1"/>
</dbReference>
<evidence type="ECO:0000313" key="3">
    <source>
        <dbReference type="Proteomes" id="UP000828251"/>
    </source>
</evidence>
<sequence>MRLLDKKVVVDFITTLWNSWNNRNNYVFRGKEEEARVIWDRAITLCKDFWIHNMVNKPVLPLAPSLYKWEKPLSGTVKINFDAIVSNNKTRFGVIVRDSDCFVIGEDYGFKDEKMMVNWVELYVFEECLNTARFLNIANAIFEIDCASLANRIKKQKEDITIIVHCINESFKTMEMLNNVFVNWVNRSCNKVVDFM</sequence>